<dbReference type="InterPro" id="IPR011013">
    <property type="entry name" value="Gal_mutarotase_sf_dom"/>
</dbReference>
<dbReference type="InterPro" id="IPR005194">
    <property type="entry name" value="Glyco_hydro_65_C"/>
</dbReference>
<dbReference type="InterPro" id="IPR037018">
    <property type="entry name" value="GH65_N"/>
</dbReference>
<dbReference type="InterPro" id="IPR008928">
    <property type="entry name" value="6-hairpin_glycosidase_sf"/>
</dbReference>
<comment type="similarity">
    <text evidence="1">Belongs to the glycosyl hydrolase 65 family.</text>
</comment>
<dbReference type="SUPFAM" id="SSF48208">
    <property type="entry name" value="Six-hairpin glycosidases"/>
    <property type="match status" value="1"/>
</dbReference>
<keyword evidence="8" id="KW-1185">Reference proteome</keyword>
<dbReference type="SUPFAM" id="SSF74650">
    <property type="entry name" value="Galactose mutarotase-like"/>
    <property type="match status" value="1"/>
</dbReference>
<dbReference type="Gene3D" id="2.70.98.40">
    <property type="entry name" value="Glycoside hydrolase, family 65, N-terminal domain"/>
    <property type="match status" value="1"/>
</dbReference>
<feature type="domain" description="Glycoside hydrolase family 65 N-terminal" evidence="6">
    <location>
        <begin position="22"/>
        <end position="275"/>
    </location>
</feature>
<evidence type="ECO:0000256" key="1">
    <source>
        <dbReference type="ARBA" id="ARBA00006768"/>
    </source>
</evidence>
<dbReference type="PIRSF" id="PIRSF036289">
    <property type="entry name" value="Glycosyl_hydrolase_malt_phosph"/>
    <property type="match status" value="1"/>
</dbReference>
<evidence type="ECO:0000259" key="4">
    <source>
        <dbReference type="Pfam" id="PF03632"/>
    </source>
</evidence>
<dbReference type="EMBL" id="BMLM01000001">
    <property type="protein sequence ID" value="GGN84657.1"/>
    <property type="molecule type" value="Genomic_DNA"/>
</dbReference>
<keyword evidence="2" id="KW-0326">Glycosidase</keyword>
<dbReference type="Gene3D" id="1.50.10.10">
    <property type="match status" value="1"/>
</dbReference>
<dbReference type="InterPro" id="IPR005196">
    <property type="entry name" value="Glyco_hydro_65_N"/>
</dbReference>
<dbReference type="InterPro" id="IPR005195">
    <property type="entry name" value="Glyco_hydro_65_M"/>
</dbReference>
<dbReference type="RefSeq" id="WP_188717710.1">
    <property type="nucleotide sequence ID" value="NZ_BAABBD010000002.1"/>
</dbReference>
<dbReference type="InterPro" id="IPR012341">
    <property type="entry name" value="6hp_glycosidase-like_sf"/>
</dbReference>
<dbReference type="InterPro" id="IPR017045">
    <property type="entry name" value="Malt_Pase/Glycosyl_Hdrlase"/>
</dbReference>
<dbReference type="Proteomes" id="UP000626982">
    <property type="component" value="Unassembled WGS sequence"/>
</dbReference>
<dbReference type="PANTHER" id="PTHR11051">
    <property type="entry name" value="GLYCOSYL HYDROLASE-RELATED"/>
    <property type="match status" value="1"/>
</dbReference>
<organism evidence="7 8">
    <name type="scientific">Agrococcus terreus</name>
    <dbReference type="NCBI Taxonomy" id="574649"/>
    <lineage>
        <taxon>Bacteria</taxon>
        <taxon>Bacillati</taxon>
        <taxon>Actinomycetota</taxon>
        <taxon>Actinomycetes</taxon>
        <taxon>Micrococcales</taxon>
        <taxon>Microbacteriaceae</taxon>
        <taxon>Agrococcus</taxon>
    </lineage>
</organism>
<feature type="domain" description="Glycoside hydrolase family 65 central catalytic" evidence="4">
    <location>
        <begin position="332"/>
        <end position="684"/>
    </location>
</feature>
<evidence type="ECO:0000313" key="8">
    <source>
        <dbReference type="Proteomes" id="UP000626982"/>
    </source>
</evidence>
<sequence length="791" mass="86221">MSVAYDCEPWSIGVASCGIADLEPERLAHRESVLALSNGNLGWRGVLDEGEPHGVAGAFLNGVFEEHPMPYAEEGYGYPEHGQAVVRVADGQVVRLLVDDEPLDVRTGALERHEQRLELRDGLVRRAVDWTSPAGRVVRVRSERLVSFEHRGVAAIRYAVEAVDGPVTITLQSELVADEPVPDQHPDPRVRDILAHPFEPLTAHALGAAATLVHRTRRSRIGVAVAMDHRVTAPAGVEPSIRTEAEADVARTTVVVRLAAGERVELEKLVGHAWSPDLEAHALRDRAEAQLAAAREDGWEALVRAQRARLDAFWACADVEVEGEPRLQQAVRFALFQLFQASARLDARSVPGKGLTGAGYAGHVFWDFEAFVLPVLTATAPDAAEQALRWRHATLDRARERARTLRLAGASFAWRTIDGRESSGYWPASTAAFHVNAAVALGAAQHVRATGDERFEREVGLEILVETARLWATLVRRDAEGRCHIDGVTGPDEYSAIVDDNAYTNLVARGNLLAAAEAAGRHPDRARDLGASDGEIGGWVVIARALVVPFSERHGVHEHSAGSTERERWDFAASRDRYPLHDHHPYVELYRREVGKQADLVLALHVAHEAFSPEEAAAAFRWSEAITVRDSSLSAAPQAVVAAAVGHLDLAADYLAEAATLDLDDLHRNTDEGLHLASLAGIWTALVAGFGGMRDGTAGLSFSPRLPEQLTRLRFGIRVRGQELRVDVRPERTEYRLADGPPIALRHFGERVELEAGAPRSMPTPPLPDPGPRPQQPAGRAPKPFREAFAG</sequence>
<protein>
    <submittedName>
        <fullName evidence="7">Glycosyl hydrolase</fullName>
    </submittedName>
</protein>
<dbReference type="PANTHER" id="PTHR11051:SF13">
    <property type="entry name" value="GLYCOSYL TRANSFERASE"/>
    <property type="match status" value="1"/>
</dbReference>
<reference evidence="8" key="1">
    <citation type="journal article" date="2019" name="Int. J. Syst. Evol. Microbiol.">
        <title>The Global Catalogue of Microorganisms (GCM) 10K type strain sequencing project: providing services to taxonomists for standard genome sequencing and annotation.</title>
        <authorList>
            <consortium name="The Broad Institute Genomics Platform"/>
            <consortium name="The Broad Institute Genome Sequencing Center for Infectious Disease"/>
            <person name="Wu L."/>
            <person name="Ma J."/>
        </authorList>
    </citation>
    <scope>NUCLEOTIDE SEQUENCE [LARGE SCALE GENOMIC DNA]</scope>
    <source>
        <strain evidence="8">CGMCC 1.6960</strain>
    </source>
</reference>
<gene>
    <name evidence="7" type="ORF">GCM10010968_16710</name>
</gene>
<proteinExistence type="inferred from homology"/>
<name>A0ABQ2KJ24_9MICO</name>
<evidence type="ECO:0000259" key="5">
    <source>
        <dbReference type="Pfam" id="PF03633"/>
    </source>
</evidence>
<evidence type="ECO:0000313" key="7">
    <source>
        <dbReference type="EMBL" id="GGN84657.1"/>
    </source>
</evidence>
<dbReference type="Gene3D" id="2.60.420.10">
    <property type="entry name" value="Maltose phosphorylase, domain 3"/>
    <property type="match status" value="1"/>
</dbReference>
<evidence type="ECO:0000259" key="6">
    <source>
        <dbReference type="Pfam" id="PF03636"/>
    </source>
</evidence>
<keyword evidence="7" id="KW-0378">Hydrolase</keyword>
<comment type="caution">
    <text evidence="7">The sequence shown here is derived from an EMBL/GenBank/DDBJ whole genome shotgun (WGS) entry which is preliminary data.</text>
</comment>
<dbReference type="Pfam" id="PF03633">
    <property type="entry name" value="Glyco_hydro_65C"/>
    <property type="match status" value="1"/>
</dbReference>
<evidence type="ECO:0000256" key="3">
    <source>
        <dbReference type="SAM" id="MobiDB-lite"/>
    </source>
</evidence>
<dbReference type="GO" id="GO:0016787">
    <property type="term" value="F:hydrolase activity"/>
    <property type="evidence" value="ECO:0007669"/>
    <property type="project" value="UniProtKB-KW"/>
</dbReference>
<feature type="compositionally biased region" description="Pro residues" evidence="3">
    <location>
        <begin position="762"/>
        <end position="775"/>
    </location>
</feature>
<dbReference type="Pfam" id="PF03636">
    <property type="entry name" value="Glyco_hydro_65N"/>
    <property type="match status" value="1"/>
</dbReference>
<dbReference type="Pfam" id="PF03632">
    <property type="entry name" value="Glyco_hydro_65m"/>
    <property type="match status" value="1"/>
</dbReference>
<feature type="domain" description="Glycoside hydrolase family 65 C-terminal" evidence="5">
    <location>
        <begin position="693"/>
        <end position="754"/>
    </location>
</feature>
<evidence type="ECO:0000256" key="2">
    <source>
        <dbReference type="ARBA" id="ARBA00023295"/>
    </source>
</evidence>
<feature type="region of interest" description="Disordered" evidence="3">
    <location>
        <begin position="752"/>
        <end position="791"/>
    </location>
</feature>
<accession>A0ABQ2KJ24</accession>